<dbReference type="AlphaFoldDB" id="A0A1G7IEQ5"/>
<organism evidence="2 3">
    <name type="scientific">Cellulophaga baltica</name>
    <dbReference type="NCBI Taxonomy" id="76594"/>
    <lineage>
        <taxon>Bacteria</taxon>
        <taxon>Pseudomonadati</taxon>
        <taxon>Bacteroidota</taxon>
        <taxon>Flavobacteriia</taxon>
        <taxon>Flavobacteriales</taxon>
        <taxon>Flavobacteriaceae</taxon>
        <taxon>Cellulophaga</taxon>
    </lineage>
</organism>
<keyword evidence="1" id="KW-0472">Membrane</keyword>
<keyword evidence="1" id="KW-1133">Transmembrane helix</keyword>
<evidence type="ECO:0000313" key="2">
    <source>
        <dbReference type="EMBL" id="SDF11182.1"/>
    </source>
</evidence>
<feature type="transmembrane region" description="Helical" evidence="1">
    <location>
        <begin position="49"/>
        <end position="72"/>
    </location>
</feature>
<name>A0A1G7IEQ5_9FLAO</name>
<evidence type="ECO:0000313" key="3">
    <source>
        <dbReference type="Proteomes" id="UP000182114"/>
    </source>
</evidence>
<keyword evidence="1" id="KW-0812">Transmembrane</keyword>
<evidence type="ECO:0000256" key="1">
    <source>
        <dbReference type="SAM" id="Phobius"/>
    </source>
</evidence>
<proteinExistence type="predicted"/>
<accession>A0A1G7IEQ5</accession>
<protein>
    <submittedName>
        <fullName evidence="2">Uncharacterized protein</fullName>
    </submittedName>
</protein>
<dbReference type="Proteomes" id="UP000182114">
    <property type="component" value="Unassembled WGS sequence"/>
</dbReference>
<dbReference type="EMBL" id="FNBD01000007">
    <property type="protein sequence ID" value="SDF11182.1"/>
    <property type="molecule type" value="Genomic_DNA"/>
</dbReference>
<gene>
    <name evidence="2" type="ORF">SAMN04487992_107204</name>
</gene>
<keyword evidence="3" id="KW-1185">Reference proteome</keyword>
<dbReference type="RefSeq" id="WP_074538701.1">
    <property type="nucleotide sequence ID" value="NZ_FNBD01000007.1"/>
</dbReference>
<sequence length="104" mass="12129">MKRKDSNIENSVQEVFESTTAIKPVTVSPFFKEKVMHTLFHKAENEKVFFSWLTVRVQFALLILILVLNTLAFTKMKKFSYNDNLEQFVEAYDLSGNKETALFN</sequence>
<reference evidence="3" key="1">
    <citation type="submission" date="2016-10" db="EMBL/GenBank/DDBJ databases">
        <authorList>
            <person name="Varghese N."/>
            <person name="Submissions S."/>
        </authorList>
    </citation>
    <scope>NUCLEOTIDE SEQUENCE [LARGE SCALE GENOMIC DNA]</scope>
    <source>
        <strain evidence="3">DSM 24729</strain>
    </source>
</reference>